<dbReference type="EMBL" id="CAJVPM010033740">
    <property type="protein sequence ID" value="CAG8686158.1"/>
    <property type="molecule type" value="Genomic_DNA"/>
</dbReference>
<organism evidence="1 2">
    <name type="scientific">Scutellospora calospora</name>
    <dbReference type="NCBI Taxonomy" id="85575"/>
    <lineage>
        <taxon>Eukaryota</taxon>
        <taxon>Fungi</taxon>
        <taxon>Fungi incertae sedis</taxon>
        <taxon>Mucoromycota</taxon>
        <taxon>Glomeromycotina</taxon>
        <taxon>Glomeromycetes</taxon>
        <taxon>Diversisporales</taxon>
        <taxon>Gigasporaceae</taxon>
        <taxon>Scutellospora</taxon>
    </lineage>
</organism>
<gene>
    <name evidence="1" type="ORF">SCALOS_LOCUS9913</name>
</gene>
<evidence type="ECO:0000313" key="2">
    <source>
        <dbReference type="Proteomes" id="UP000789860"/>
    </source>
</evidence>
<evidence type="ECO:0000313" key="1">
    <source>
        <dbReference type="EMBL" id="CAG8686158.1"/>
    </source>
</evidence>
<comment type="caution">
    <text evidence="1">The sequence shown here is derived from an EMBL/GenBank/DDBJ whole genome shotgun (WGS) entry which is preliminary data.</text>
</comment>
<proteinExistence type="predicted"/>
<keyword evidence="2" id="KW-1185">Reference proteome</keyword>
<protein>
    <submittedName>
        <fullName evidence="1">10478_t:CDS:1</fullName>
    </submittedName>
</protein>
<feature type="non-terminal residue" evidence="1">
    <location>
        <position position="65"/>
    </location>
</feature>
<feature type="non-terminal residue" evidence="1">
    <location>
        <position position="1"/>
    </location>
</feature>
<reference evidence="1" key="1">
    <citation type="submission" date="2021-06" db="EMBL/GenBank/DDBJ databases">
        <authorList>
            <person name="Kallberg Y."/>
            <person name="Tangrot J."/>
            <person name="Rosling A."/>
        </authorList>
    </citation>
    <scope>NUCLEOTIDE SEQUENCE</scope>
    <source>
        <strain evidence="1">AU212A</strain>
    </source>
</reference>
<accession>A0ACA9P0V8</accession>
<name>A0ACA9P0V8_9GLOM</name>
<sequence length="65" mass="7575">TSSTKLDNITIHSNKASYIVVYFTRNENPEQRLVKQHENLAQIHAKELAQSKNYKLSKKQKSFVQ</sequence>
<dbReference type="Proteomes" id="UP000789860">
    <property type="component" value="Unassembled WGS sequence"/>
</dbReference>